<feature type="transmembrane region" description="Helical" evidence="5">
    <location>
        <begin position="140"/>
        <end position="161"/>
    </location>
</feature>
<dbReference type="PANTHER" id="PTHR37994:SF4">
    <property type="entry name" value="ER TRANSPORTER 6TM N-TERMINAL DOMAIN-CONTAINING PROTEIN-RELATED"/>
    <property type="match status" value="1"/>
</dbReference>
<evidence type="ECO:0000313" key="9">
    <source>
        <dbReference type="EMBL" id="KAF2817756.1"/>
    </source>
</evidence>
<feature type="transmembrane region" description="Helical" evidence="5">
    <location>
        <begin position="469"/>
        <end position="486"/>
    </location>
</feature>
<dbReference type="RefSeq" id="XP_033584720.1">
    <property type="nucleotide sequence ID" value="XM_033727478.1"/>
</dbReference>
<feature type="domain" description="Integral membrane bound transporter" evidence="8">
    <location>
        <begin position="491"/>
        <end position="628"/>
    </location>
</feature>
<evidence type="ECO:0000259" key="6">
    <source>
        <dbReference type="Pfam" id="PF10334"/>
    </source>
</evidence>
<evidence type="ECO:0000256" key="3">
    <source>
        <dbReference type="ARBA" id="ARBA00022989"/>
    </source>
</evidence>
<evidence type="ECO:0000259" key="8">
    <source>
        <dbReference type="Pfam" id="PF13515"/>
    </source>
</evidence>
<gene>
    <name evidence="9 11" type="ORF">BDZ99DRAFT_565457</name>
</gene>
<feature type="transmembrane region" description="Helical" evidence="5">
    <location>
        <begin position="541"/>
        <end position="562"/>
    </location>
</feature>
<evidence type="ECO:0000313" key="11">
    <source>
        <dbReference type="RefSeq" id="XP_033584720.1"/>
    </source>
</evidence>
<reference evidence="9 11" key="1">
    <citation type="journal article" date="2020" name="Stud. Mycol.">
        <title>101 Dothideomycetes genomes: a test case for predicting lifestyles and emergence of pathogens.</title>
        <authorList>
            <person name="Haridas S."/>
            <person name="Albert R."/>
            <person name="Binder M."/>
            <person name="Bloem J."/>
            <person name="Labutti K."/>
            <person name="Salamov A."/>
            <person name="Andreopoulos B."/>
            <person name="Baker S."/>
            <person name="Barry K."/>
            <person name="Bills G."/>
            <person name="Bluhm B."/>
            <person name="Cannon C."/>
            <person name="Castanera R."/>
            <person name="Culley D."/>
            <person name="Daum C."/>
            <person name="Ezra D."/>
            <person name="Gonzalez J."/>
            <person name="Henrissat B."/>
            <person name="Kuo A."/>
            <person name="Liang C."/>
            <person name="Lipzen A."/>
            <person name="Lutzoni F."/>
            <person name="Magnuson J."/>
            <person name="Mondo S."/>
            <person name="Nolan M."/>
            <person name="Ohm R."/>
            <person name="Pangilinan J."/>
            <person name="Park H.-J."/>
            <person name="Ramirez L."/>
            <person name="Alfaro M."/>
            <person name="Sun H."/>
            <person name="Tritt A."/>
            <person name="Yoshinaga Y."/>
            <person name="Zwiers L.-H."/>
            <person name="Turgeon B."/>
            <person name="Goodwin S."/>
            <person name="Spatafora J."/>
            <person name="Crous P."/>
            <person name="Grigoriev I."/>
        </authorList>
    </citation>
    <scope>NUCLEOTIDE SEQUENCE</scope>
    <source>
        <strain evidence="9 11">CBS 304.34</strain>
    </source>
</reference>
<organism evidence="9">
    <name type="scientific">Mytilinidion resinicola</name>
    <dbReference type="NCBI Taxonomy" id="574789"/>
    <lineage>
        <taxon>Eukaryota</taxon>
        <taxon>Fungi</taxon>
        <taxon>Dikarya</taxon>
        <taxon>Ascomycota</taxon>
        <taxon>Pezizomycotina</taxon>
        <taxon>Dothideomycetes</taxon>
        <taxon>Pleosporomycetidae</taxon>
        <taxon>Mytilinidiales</taxon>
        <taxon>Mytilinidiaceae</taxon>
        <taxon>Mytilinidion</taxon>
    </lineage>
</organism>
<feature type="transmembrane region" description="Helical" evidence="5">
    <location>
        <begin position="20"/>
        <end position="37"/>
    </location>
</feature>
<dbReference type="Pfam" id="PF10337">
    <property type="entry name" value="ArAE_2_N"/>
    <property type="match status" value="1"/>
</dbReference>
<feature type="transmembrane region" description="Helical" evidence="5">
    <location>
        <begin position="113"/>
        <end position="133"/>
    </location>
</feature>
<evidence type="ECO:0000256" key="1">
    <source>
        <dbReference type="ARBA" id="ARBA00004141"/>
    </source>
</evidence>
<feature type="transmembrane region" description="Helical" evidence="5">
    <location>
        <begin position="613"/>
        <end position="633"/>
    </location>
</feature>
<keyword evidence="3 5" id="KW-1133">Transmembrane helix</keyword>
<dbReference type="EMBL" id="MU003692">
    <property type="protein sequence ID" value="KAF2817756.1"/>
    <property type="molecule type" value="Genomic_DNA"/>
</dbReference>
<dbReference type="Pfam" id="PF10334">
    <property type="entry name" value="BRE4"/>
    <property type="match status" value="1"/>
</dbReference>
<evidence type="ECO:0000256" key="2">
    <source>
        <dbReference type="ARBA" id="ARBA00022692"/>
    </source>
</evidence>
<dbReference type="Proteomes" id="UP000504636">
    <property type="component" value="Unplaced"/>
</dbReference>
<feature type="transmembrane region" description="Helical" evidence="5">
    <location>
        <begin position="569"/>
        <end position="586"/>
    </location>
</feature>
<reference evidence="11" key="2">
    <citation type="submission" date="2020-04" db="EMBL/GenBank/DDBJ databases">
        <authorList>
            <consortium name="NCBI Genome Project"/>
        </authorList>
    </citation>
    <scope>NUCLEOTIDE SEQUENCE</scope>
    <source>
        <strain evidence="11">CBS 304.34</strain>
    </source>
</reference>
<evidence type="ECO:0008006" key="12">
    <source>
        <dbReference type="Google" id="ProtNLM"/>
    </source>
</evidence>
<keyword evidence="4 5" id="KW-0472">Membrane</keyword>
<dbReference type="Pfam" id="PF13515">
    <property type="entry name" value="FUSC_2"/>
    <property type="match status" value="1"/>
</dbReference>
<feature type="domain" description="Putative ER transporter 6TM N-terminal" evidence="7">
    <location>
        <begin position="111"/>
        <end position="302"/>
    </location>
</feature>
<accession>A0A6A6Z9R5</accession>
<reference evidence="11" key="3">
    <citation type="submission" date="2025-04" db="UniProtKB">
        <authorList>
            <consortium name="RefSeq"/>
        </authorList>
    </citation>
    <scope>IDENTIFICATION</scope>
    <source>
        <strain evidence="11">CBS 304.34</strain>
    </source>
</reference>
<dbReference type="GeneID" id="54468371"/>
<dbReference type="InterPro" id="IPR018823">
    <property type="entry name" value="ArAE_2_N"/>
</dbReference>
<keyword evidence="2 5" id="KW-0812">Transmembrane</keyword>
<dbReference type="AlphaFoldDB" id="A0A6A6Z9R5"/>
<dbReference type="InterPro" id="IPR049453">
    <property type="entry name" value="Memb_transporter_dom"/>
</dbReference>
<proteinExistence type="predicted"/>
<sequence length="876" mass="96878">MLYETMKRPLLRVGLTGRVFLLMVRGALPPTIAIAMYRSPKVATVYGNFGFLIALASILSLHLQPRARFQQNIALATLLTCLAAAVSTLSHFAGLKARKHTEVLGETRVNYNSSASVVNAIFLCFVVWLVSALRAAWPMVTIPFLVCTIYSIVAITNGPGVRSEHSSLVLCKQLLLCYLTGFEISMAVSLLFFPTTSRSAFIDSSHRFVVQCRDLCIKERDILKATRSRGNSEEASEDEYTSQATAIKTSAISMLGSMSALREELSYAKQEVAFGVYTSDDMENLLHRLESLMIPLLGLSKIPIFSILHWPPSKHFSPFAELISAMMLSFDHIIEELDHALQHTAVLKLIDRDDDDSPKGDLKVLCPELLAEAEEHLYILCLLQSTSAATQELSTFARSQLVKGGGQRSRLIFPRLADIPFFSFFVNRDPPYPSTVLDPEHLPPRNAVEKFGNILRRALSSLGSDSFKFGLRIVAATMSIGIVAFLKSTQHFFVEYRVVWAVVMIPISMSPTAGTAIYGFIGRALGVGVAMLLAYVNWYIVAGRAGGVVVFFFISMMLYYFLILKYPRFIVLFILAAANHVLIIGYELQVSVKVPAEIVSPQRYFPVYTLTPYRLLCVLAALFIAFIFNVFPAQISEHKILRKNVVTSLTLLASYSSSVSATLDQRIRGLERDTHQATSPGRLLKARRLEILFKELTLLTEMRQISTMVPWEISLGGRFPKSSYDRVVDAIQTAVAFLSVIAYISQTFSAFYQLPSNRLVRDAYSASLFHHTSNEIATTLSLLALSLSADSPLTPGAQIPVRRLPQRFIPSRIKVVGADALGDPNLEAFLVVEVAGAQFVRSLEVMVRTVRDLVGTVDFGEEGQAAVNGDTSMGVV</sequence>
<feature type="transmembrane region" description="Helical" evidence="5">
    <location>
        <begin position="498"/>
        <end position="521"/>
    </location>
</feature>
<feature type="transmembrane region" description="Helical" evidence="5">
    <location>
        <begin position="173"/>
        <end position="193"/>
    </location>
</feature>
<feature type="domain" description="DUF2421" evidence="6">
    <location>
        <begin position="687"/>
        <end position="753"/>
    </location>
</feature>
<feature type="transmembrane region" description="Helical" evidence="5">
    <location>
        <begin position="73"/>
        <end position="93"/>
    </location>
</feature>
<comment type="subcellular location">
    <subcellularLocation>
        <location evidence="1">Membrane</location>
        <topology evidence="1">Multi-pass membrane protein</topology>
    </subcellularLocation>
</comment>
<dbReference type="OrthoDB" id="2274698at2759"/>
<evidence type="ECO:0000256" key="4">
    <source>
        <dbReference type="ARBA" id="ARBA00023136"/>
    </source>
</evidence>
<dbReference type="PANTHER" id="PTHR37994">
    <property type="entry name" value="ARAE_2_N DOMAIN-CONTAINING PROTEIN-RELATED"/>
    <property type="match status" value="1"/>
</dbReference>
<feature type="transmembrane region" description="Helical" evidence="5">
    <location>
        <begin position="43"/>
        <end position="61"/>
    </location>
</feature>
<protein>
    <recommendedName>
        <fullName evidence="12">ER transporter 6TM N-terminal domain-containing protein</fullName>
    </recommendedName>
</protein>
<dbReference type="GO" id="GO:0016020">
    <property type="term" value="C:membrane"/>
    <property type="evidence" value="ECO:0007669"/>
    <property type="project" value="UniProtKB-SubCell"/>
</dbReference>
<keyword evidence="10" id="KW-1185">Reference proteome</keyword>
<evidence type="ECO:0000259" key="7">
    <source>
        <dbReference type="Pfam" id="PF10337"/>
    </source>
</evidence>
<evidence type="ECO:0000256" key="5">
    <source>
        <dbReference type="SAM" id="Phobius"/>
    </source>
</evidence>
<evidence type="ECO:0000313" key="10">
    <source>
        <dbReference type="Proteomes" id="UP000504636"/>
    </source>
</evidence>
<dbReference type="InterPro" id="IPR018820">
    <property type="entry name" value="BRE4-related_DUF2421"/>
</dbReference>
<name>A0A6A6Z9R5_9PEZI</name>